<dbReference type="CDD" id="cd03146">
    <property type="entry name" value="GAT1_Peptidase_E"/>
    <property type="match status" value="1"/>
</dbReference>
<organism evidence="5 6">
    <name type="scientific">Guptibacillus hwajinpoensis</name>
    <dbReference type="NCBI Taxonomy" id="208199"/>
    <lineage>
        <taxon>Bacteria</taxon>
        <taxon>Bacillati</taxon>
        <taxon>Bacillota</taxon>
        <taxon>Bacilli</taxon>
        <taxon>Bacillales</taxon>
        <taxon>Guptibacillaceae</taxon>
        <taxon>Guptibacillus</taxon>
    </lineage>
</organism>
<evidence type="ECO:0000313" key="5">
    <source>
        <dbReference type="EMBL" id="MYL64938.1"/>
    </source>
</evidence>
<dbReference type="Gene3D" id="3.40.50.880">
    <property type="match status" value="1"/>
</dbReference>
<dbReference type="GO" id="GO:0008236">
    <property type="term" value="F:serine-type peptidase activity"/>
    <property type="evidence" value="ECO:0007669"/>
    <property type="project" value="UniProtKB-KW"/>
</dbReference>
<evidence type="ECO:0000256" key="4">
    <source>
        <dbReference type="ARBA" id="ARBA00022825"/>
    </source>
</evidence>
<dbReference type="AlphaFoldDB" id="A0A845F2G0"/>
<reference evidence="5 6" key="1">
    <citation type="submission" date="2019-11" db="EMBL/GenBank/DDBJ databases">
        <title>Genome sequences of 17 halophilic strains isolated from different environments.</title>
        <authorList>
            <person name="Furrow R.E."/>
        </authorList>
    </citation>
    <scope>NUCLEOTIDE SEQUENCE [LARGE SCALE GENOMIC DNA]</scope>
    <source>
        <strain evidence="5 6">22506_14_FS</strain>
    </source>
</reference>
<comment type="caution">
    <text evidence="5">The sequence shown here is derived from an EMBL/GenBank/DDBJ whole genome shotgun (WGS) entry which is preliminary data.</text>
</comment>
<dbReference type="PANTHER" id="PTHR20842:SF0">
    <property type="entry name" value="ALPHA-ASPARTYL DIPEPTIDASE"/>
    <property type="match status" value="1"/>
</dbReference>
<dbReference type="InterPro" id="IPR029062">
    <property type="entry name" value="Class_I_gatase-like"/>
</dbReference>
<dbReference type="GO" id="GO:0006508">
    <property type="term" value="P:proteolysis"/>
    <property type="evidence" value="ECO:0007669"/>
    <property type="project" value="UniProtKB-KW"/>
</dbReference>
<dbReference type="EMBL" id="WMEY01000005">
    <property type="protein sequence ID" value="MYL64938.1"/>
    <property type="molecule type" value="Genomic_DNA"/>
</dbReference>
<keyword evidence="4" id="KW-0720">Serine protease</keyword>
<dbReference type="PANTHER" id="PTHR20842">
    <property type="entry name" value="PROTEASE S51 ALPHA-ASPARTYL DIPEPTIDASE"/>
    <property type="match status" value="1"/>
</dbReference>
<keyword evidence="2" id="KW-0645">Protease</keyword>
<protein>
    <submittedName>
        <fullName evidence="5">Peptidase E</fullName>
    </submittedName>
</protein>
<dbReference type="SUPFAM" id="SSF52317">
    <property type="entry name" value="Class I glutamine amidotransferase-like"/>
    <property type="match status" value="1"/>
</dbReference>
<keyword evidence="3" id="KW-0378">Hydrolase</keyword>
<gene>
    <name evidence="5" type="ORF">GLW07_16385</name>
</gene>
<name>A0A845F2G0_9BACL</name>
<dbReference type="Pfam" id="PF03575">
    <property type="entry name" value="Peptidase_S51"/>
    <property type="match status" value="1"/>
</dbReference>
<evidence type="ECO:0000256" key="3">
    <source>
        <dbReference type="ARBA" id="ARBA00022801"/>
    </source>
</evidence>
<evidence type="ECO:0000313" key="6">
    <source>
        <dbReference type="Proteomes" id="UP000447833"/>
    </source>
</evidence>
<dbReference type="RefSeq" id="WP_160920536.1">
    <property type="nucleotide sequence ID" value="NZ_WMEY01000005.1"/>
</dbReference>
<dbReference type="Proteomes" id="UP000447833">
    <property type="component" value="Unassembled WGS sequence"/>
</dbReference>
<evidence type="ECO:0000256" key="2">
    <source>
        <dbReference type="ARBA" id="ARBA00022670"/>
    </source>
</evidence>
<dbReference type="InterPro" id="IPR005320">
    <property type="entry name" value="Peptidase_S51"/>
</dbReference>
<proteinExistence type="inferred from homology"/>
<sequence>MKQIIAMGGGGFSMEPDNPLLDRYILKQAHSKQPKICFIPTASGDADGYIARFYNFFEKQLCVPSHLSLFKPHVKEIEAFLLSQDILYVGGGNTKNLLVLWKEWGLDQVMRKAWEQGIVLAGISAGAICWFEEGVTDSFGDELHALDCLGFLPGSSCPHFDGEEQRRSAYHELIDSGHMQPGIALDDGAAVHYVDDSMKVVVSSRKEAYAYKVERLQVDEDRLETVYLGNEKENT</sequence>
<comment type="similarity">
    <text evidence="1">Belongs to the peptidase S51 family.</text>
</comment>
<evidence type="ECO:0000256" key="1">
    <source>
        <dbReference type="ARBA" id="ARBA00006534"/>
    </source>
</evidence>
<accession>A0A845F2G0</accession>